<sequence>MLSSFLNETTIVQPKKIFVPVEKKFPISAPISIPKRSVDHLSSEYEINLNFFNPNKMSPPDCWKTRLEQRIKFLYDTNLPDKE</sequence>
<protein>
    <submittedName>
        <fullName evidence="1">Uncharacterized protein</fullName>
    </submittedName>
</protein>
<organism evidence="1 2">
    <name type="scientific">Chrysochromulina ericina virus CeV-01B</name>
    <dbReference type="NCBI Taxonomy" id="3070830"/>
    <lineage>
        <taxon>Viruses</taxon>
        <taxon>Varidnaviria</taxon>
        <taxon>Bamfordvirae</taxon>
        <taxon>Nucleocytoviricota</taxon>
        <taxon>Megaviricetes</taxon>
        <taxon>Imitervirales</taxon>
        <taxon>Mesomimiviridae</taxon>
        <taxon>Tethysvirus</taxon>
        <taxon>Tethysvirus raunefjordenense</taxon>
    </lineage>
</organism>
<reference evidence="1 2" key="1">
    <citation type="journal article" date="2015" name="Genome Announc.">
        <title>The 474-Kilobase-Pair Complete Genome Sequence of CeV-01B, a Virus Infecting Haptolina (Chrysochromulina) ericina (Prymnesiophyceae).</title>
        <authorList>
            <person name="Gallot-Lavallee L."/>
            <person name="Pagarete A."/>
            <person name="Legendre M."/>
            <person name="Santini S."/>
            <person name="Sandaa R.A."/>
            <person name="Himmelbauer H."/>
            <person name="Ogata H."/>
            <person name="Bratbak G."/>
            <person name="Claverie J.M."/>
        </authorList>
    </citation>
    <scope>NUCLEOTIDE SEQUENCE [LARGE SCALE GENOMIC DNA]</scope>
    <source>
        <strain evidence="1">CeV-01B</strain>
    </source>
</reference>
<evidence type="ECO:0000313" key="2">
    <source>
        <dbReference type="Proteomes" id="UP000203826"/>
    </source>
</evidence>
<accession>A0A0N9QIU3</accession>
<evidence type="ECO:0000313" key="1">
    <source>
        <dbReference type="EMBL" id="ALH22964.1"/>
    </source>
</evidence>
<gene>
    <name evidence="1" type="ORF">ceV_058</name>
</gene>
<dbReference type="KEGG" id="vg:26048925"/>
<dbReference type="Proteomes" id="UP000203826">
    <property type="component" value="Segment"/>
</dbReference>
<keyword evidence="2" id="KW-1185">Reference proteome</keyword>
<dbReference type="EMBL" id="KT820662">
    <property type="protein sequence ID" value="ALH22964.1"/>
    <property type="molecule type" value="Genomic_DNA"/>
</dbReference>
<name>A0A0N9QIU3_9VIRU</name>
<proteinExistence type="predicted"/>